<evidence type="ECO:0000256" key="3">
    <source>
        <dbReference type="ARBA" id="ARBA00012327"/>
    </source>
</evidence>
<dbReference type="InterPro" id="IPR011814">
    <property type="entry name" value="BioC"/>
</dbReference>
<name>A0A133XNR2_9RHOO</name>
<dbReference type="InterPro" id="IPR013216">
    <property type="entry name" value="Methyltransf_11"/>
</dbReference>
<dbReference type="GO" id="GO:0008757">
    <property type="term" value="F:S-adenosylmethionine-dependent methyltransferase activity"/>
    <property type="evidence" value="ECO:0007669"/>
    <property type="project" value="InterPro"/>
</dbReference>
<comment type="catalytic activity">
    <reaction evidence="1 8">
        <text>malonyl-[ACP] + S-adenosyl-L-methionine = malonyl-[ACP] methyl ester + S-adenosyl-L-homocysteine</text>
        <dbReference type="Rhea" id="RHEA:17105"/>
        <dbReference type="Rhea" id="RHEA-COMP:9623"/>
        <dbReference type="Rhea" id="RHEA-COMP:9954"/>
        <dbReference type="ChEBI" id="CHEBI:57856"/>
        <dbReference type="ChEBI" id="CHEBI:59789"/>
        <dbReference type="ChEBI" id="CHEBI:78449"/>
        <dbReference type="ChEBI" id="CHEBI:78845"/>
        <dbReference type="EC" id="2.1.1.197"/>
    </reaction>
</comment>
<evidence type="ECO:0000256" key="2">
    <source>
        <dbReference type="ARBA" id="ARBA00004746"/>
    </source>
</evidence>
<organism evidence="10 11">
    <name type="scientific">Dechloromonas denitrificans</name>
    <dbReference type="NCBI Taxonomy" id="281362"/>
    <lineage>
        <taxon>Bacteria</taxon>
        <taxon>Pseudomonadati</taxon>
        <taxon>Pseudomonadota</taxon>
        <taxon>Betaproteobacteria</taxon>
        <taxon>Rhodocyclales</taxon>
        <taxon>Azonexaceae</taxon>
        <taxon>Dechloromonas</taxon>
    </lineage>
</organism>
<feature type="domain" description="Methyltransferase type 11" evidence="9">
    <location>
        <begin position="57"/>
        <end position="145"/>
    </location>
</feature>
<evidence type="ECO:0000256" key="8">
    <source>
        <dbReference type="HAMAP-Rule" id="MF_00835"/>
    </source>
</evidence>
<sequence>MSRELTPKAGQRPSKARVRQSFERAAPTYDSAADVQRRICGQLLQGLPGDATVGRLLDAGCGTGYAQALLQARFPAAQALALDLSAGMLQQITAACARLAGDLEHLPLVTASLDLYWSSLAVQWCELPNVLQEARRVLRVDGRLALASLGPQTFHELRHAFADVDQYRHTLGFHSVDEIRQMASAAGFAAVDVQESTETAHYADFKSLLHAVKAIGANQIGDGQRRSLMSRQTFLRAETAFETLRTAAGLPLTYDVITLYARA</sequence>
<dbReference type="CDD" id="cd02440">
    <property type="entry name" value="AdoMet_MTases"/>
    <property type="match status" value="1"/>
</dbReference>
<dbReference type="EC" id="2.1.1.197" evidence="3 8"/>
<dbReference type="Gene3D" id="3.40.50.150">
    <property type="entry name" value="Vaccinia Virus protein VP39"/>
    <property type="match status" value="1"/>
</dbReference>
<accession>A0A133XNR2</accession>
<keyword evidence="11" id="KW-1185">Reference proteome</keyword>
<proteinExistence type="inferred from homology"/>
<keyword evidence="6 8" id="KW-0949">S-adenosyl-L-methionine</keyword>
<dbReference type="NCBIfam" id="TIGR02072">
    <property type="entry name" value="BioC"/>
    <property type="match status" value="1"/>
</dbReference>
<comment type="function">
    <text evidence="8">Converts the free carboxyl group of a malonyl-thioester to its methyl ester by transfer of a methyl group from S-adenosyl-L-methionine (SAM). It allows to synthesize pimeloyl-ACP via the fatty acid synthetic pathway.</text>
</comment>
<evidence type="ECO:0000256" key="6">
    <source>
        <dbReference type="ARBA" id="ARBA00022691"/>
    </source>
</evidence>
<dbReference type="GO" id="GO:0009102">
    <property type="term" value="P:biotin biosynthetic process"/>
    <property type="evidence" value="ECO:0007669"/>
    <property type="project" value="UniProtKB-UniRule"/>
</dbReference>
<evidence type="ECO:0000313" key="11">
    <source>
        <dbReference type="Proteomes" id="UP000070186"/>
    </source>
</evidence>
<dbReference type="Proteomes" id="UP000070186">
    <property type="component" value="Unassembled WGS sequence"/>
</dbReference>
<keyword evidence="5 8" id="KW-0808">Transferase</keyword>
<protein>
    <recommendedName>
        <fullName evidence="3 8">Malonyl-[acyl-carrier protein] O-methyltransferase</fullName>
        <shortName evidence="8">Malonyl-ACP O-methyltransferase</shortName>
        <ecNumber evidence="3 8">2.1.1.197</ecNumber>
    </recommendedName>
    <alternativeName>
        <fullName evidence="8">Biotin synthesis protein BioC</fullName>
    </alternativeName>
</protein>
<dbReference type="GO" id="GO:0032259">
    <property type="term" value="P:methylation"/>
    <property type="evidence" value="ECO:0007669"/>
    <property type="project" value="UniProtKB-KW"/>
</dbReference>
<keyword evidence="4 8" id="KW-0489">Methyltransferase</keyword>
<reference evidence="10 11" key="1">
    <citation type="submission" date="2015-12" db="EMBL/GenBank/DDBJ databases">
        <title>Nitrous oxide reduction kinetics distinguish bacteria harboring typical versus atypical NosZ.</title>
        <authorList>
            <person name="Yoon S."/>
            <person name="Nissen S."/>
            <person name="Park D."/>
            <person name="Sanford R.A."/>
            <person name="Loeffler F.E."/>
        </authorList>
    </citation>
    <scope>NUCLEOTIDE SEQUENCE [LARGE SCALE GENOMIC DNA]</scope>
    <source>
        <strain evidence="10 11">ATCC BAA-841</strain>
    </source>
</reference>
<keyword evidence="7 8" id="KW-0093">Biotin biosynthesis</keyword>
<comment type="pathway">
    <text evidence="2 8">Cofactor biosynthesis; biotin biosynthesis.</text>
</comment>
<dbReference type="UniPathway" id="UPA00078"/>
<dbReference type="AlphaFoldDB" id="A0A133XNR2"/>
<dbReference type="RefSeq" id="WP_066880175.1">
    <property type="nucleotide sequence ID" value="NZ_LODL01000005.1"/>
</dbReference>
<dbReference type="GO" id="GO:0010340">
    <property type="term" value="F:carboxyl-O-methyltransferase activity"/>
    <property type="evidence" value="ECO:0007669"/>
    <property type="project" value="UniProtKB-UniRule"/>
</dbReference>
<comment type="caution">
    <text evidence="10">The sequence shown here is derived from an EMBL/GenBank/DDBJ whole genome shotgun (WGS) entry which is preliminary data.</text>
</comment>
<evidence type="ECO:0000259" key="9">
    <source>
        <dbReference type="Pfam" id="PF08241"/>
    </source>
</evidence>
<evidence type="ECO:0000256" key="1">
    <source>
        <dbReference type="ARBA" id="ARBA00000852"/>
    </source>
</evidence>
<dbReference type="InterPro" id="IPR029063">
    <property type="entry name" value="SAM-dependent_MTases_sf"/>
</dbReference>
<dbReference type="InterPro" id="IPR050602">
    <property type="entry name" value="Malonyl-ACP_OMT"/>
</dbReference>
<evidence type="ECO:0000256" key="4">
    <source>
        <dbReference type="ARBA" id="ARBA00022603"/>
    </source>
</evidence>
<dbReference type="HAMAP" id="MF_00835">
    <property type="entry name" value="BioC"/>
    <property type="match status" value="1"/>
</dbReference>
<dbReference type="SUPFAM" id="SSF53335">
    <property type="entry name" value="S-adenosyl-L-methionine-dependent methyltransferases"/>
    <property type="match status" value="1"/>
</dbReference>
<dbReference type="EMBL" id="LODL01000005">
    <property type="protein sequence ID" value="KXB32560.1"/>
    <property type="molecule type" value="Genomic_DNA"/>
</dbReference>
<evidence type="ECO:0000313" key="10">
    <source>
        <dbReference type="EMBL" id="KXB32560.1"/>
    </source>
</evidence>
<dbReference type="GO" id="GO:0102130">
    <property type="term" value="F:malonyl-CoA methyltransferase activity"/>
    <property type="evidence" value="ECO:0007669"/>
    <property type="project" value="UniProtKB-EC"/>
</dbReference>
<evidence type="ECO:0000256" key="5">
    <source>
        <dbReference type="ARBA" id="ARBA00022679"/>
    </source>
</evidence>
<dbReference type="Pfam" id="PF08241">
    <property type="entry name" value="Methyltransf_11"/>
    <property type="match status" value="1"/>
</dbReference>
<dbReference type="PANTHER" id="PTHR13090:SF1">
    <property type="entry name" value="ARGININE-HYDROXYLASE NDUFAF5, MITOCHONDRIAL"/>
    <property type="match status" value="1"/>
</dbReference>
<dbReference type="STRING" id="281362.AT959_02450"/>
<gene>
    <name evidence="8" type="primary">bioC</name>
    <name evidence="10" type="ORF">AT959_02450</name>
</gene>
<evidence type="ECO:0000256" key="7">
    <source>
        <dbReference type="ARBA" id="ARBA00022756"/>
    </source>
</evidence>
<dbReference type="PANTHER" id="PTHR13090">
    <property type="entry name" value="ARGININE-HYDROXYLASE NDUFAF5, MITOCHONDRIAL"/>
    <property type="match status" value="1"/>
</dbReference>
<comment type="similarity">
    <text evidence="8">Belongs to the methyltransferase superfamily.</text>
</comment>